<evidence type="ECO:0000256" key="1">
    <source>
        <dbReference type="SAM" id="MobiDB-lite"/>
    </source>
</evidence>
<dbReference type="RefSeq" id="WP_063071627.1">
    <property type="nucleotide sequence ID" value="NZ_LQXA01000030.1"/>
</dbReference>
<evidence type="ECO:0000313" key="4">
    <source>
        <dbReference type="EMBL" id="KZC95148.1"/>
    </source>
</evidence>
<dbReference type="AlphaFoldDB" id="A0A154V197"/>
<dbReference type="NCBIfam" id="NF033632">
    <property type="entry name" value="SLATT_4"/>
    <property type="match status" value="1"/>
</dbReference>
<evidence type="ECO:0000313" key="5">
    <source>
        <dbReference type="Proteomes" id="UP000076218"/>
    </source>
</evidence>
<dbReference type="EMBL" id="LQXA01000030">
    <property type="protein sequence ID" value="KZC95148.1"/>
    <property type="molecule type" value="Genomic_DNA"/>
</dbReference>
<comment type="caution">
    <text evidence="4">The sequence shown here is derived from an EMBL/GenBank/DDBJ whole genome shotgun (WGS) entry which is preliminary data.</text>
</comment>
<evidence type="ECO:0000256" key="2">
    <source>
        <dbReference type="SAM" id="Phobius"/>
    </source>
</evidence>
<name>A0A154V197_9MICO</name>
<feature type="transmembrane region" description="Helical" evidence="2">
    <location>
        <begin position="77"/>
        <end position="95"/>
    </location>
</feature>
<sequence length="212" mass="23544">MDQPEPAGSTDTQRTLLLGQVREIYGRIAYTQKTHEVQADLFEARSRKHRVVKFVLVAAGSGTFIASLAGVFLEPKWGSLVTSFVAVVVAGASLADRTFRYGEEMQQHRNTAAQLWDIRESYLSLIVDLKAGNVSTHEAAERRDALQKAAGAVLRDAPRTSPEAYITAQDRLKNREDLTFTSAELDLLLPERLRDNEPNSNKESEDGNDADR</sequence>
<dbReference type="OrthoDB" id="1099722at2"/>
<feature type="domain" description="SMODS and SLOG-associating 2TM effector" evidence="3">
    <location>
        <begin position="17"/>
        <end position="184"/>
    </location>
</feature>
<dbReference type="Proteomes" id="UP000076218">
    <property type="component" value="Unassembled WGS sequence"/>
</dbReference>
<keyword evidence="2" id="KW-1133">Transmembrane helix</keyword>
<dbReference type="InterPro" id="IPR040811">
    <property type="entry name" value="SLATT_4"/>
</dbReference>
<keyword evidence="2" id="KW-0812">Transmembrane</keyword>
<feature type="transmembrane region" description="Helical" evidence="2">
    <location>
        <begin position="51"/>
        <end position="71"/>
    </location>
</feature>
<dbReference type="Pfam" id="PF18186">
    <property type="entry name" value="SLATT_4"/>
    <property type="match status" value="1"/>
</dbReference>
<protein>
    <recommendedName>
        <fullName evidence="3">SMODS and SLOG-associating 2TM effector domain-containing protein</fullName>
    </recommendedName>
</protein>
<gene>
    <name evidence="4" type="ORF">AWH51_10260</name>
</gene>
<reference evidence="4 5" key="1">
    <citation type="submission" date="2016-01" db="EMBL/GenBank/DDBJ databases">
        <title>Draft genome sequence of Clavibacter michiganensis subsp. tessellarius DOAB 609.</title>
        <authorList>
            <person name="Tambong J.T."/>
        </authorList>
    </citation>
    <scope>NUCLEOTIDE SEQUENCE [LARGE SCALE GENOMIC DNA]</scope>
    <source>
        <strain evidence="4 5">DOAB 609</strain>
    </source>
</reference>
<organism evidence="4 5">
    <name type="scientific">Clavibacter tessellarius</name>
    <dbReference type="NCBI Taxonomy" id="31965"/>
    <lineage>
        <taxon>Bacteria</taxon>
        <taxon>Bacillati</taxon>
        <taxon>Actinomycetota</taxon>
        <taxon>Actinomycetes</taxon>
        <taxon>Micrococcales</taxon>
        <taxon>Microbacteriaceae</taxon>
        <taxon>Clavibacter</taxon>
    </lineage>
</organism>
<keyword evidence="2" id="KW-0472">Membrane</keyword>
<accession>A0A154V197</accession>
<evidence type="ECO:0000259" key="3">
    <source>
        <dbReference type="Pfam" id="PF18186"/>
    </source>
</evidence>
<proteinExistence type="predicted"/>
<feature type="region of interest" description="Disordered" evidence="1">
    <location>
        <begin position="189"/>
        <end position="212"/>
    </location>
</feature>